<dbReference type="InterPro" id="IPR001584">
    <property type="entry name" value="Integrase_cat-core"/>
</dbReference>
<dbReference type="InterPro" id="IPR012337">
    <property type="entry name" value="RNaseH-like_sf"/>
</dbReference>
<dbReference type="InterPro" id="IPR036397">
    <property type="entry name" value="RNaseH_sf"/>
</dbReference>
<sequence length="604" mass="68664">MKRALGAKNKLSFVDGSILIPPLDDLNRSVWERCNSLIHSWILNSLQERFSKVDRVRISSLCTTINNLKQGTKFVLEYFTELKSLWEELNSHCPMPMCTCPHPCRCESMRSARNFRLEDQIIQFLTGLNDNFGVVKTQVVIQESINKIYSLVIQEESNNSVVTASSSIEDSNILVNASDARKPFGRGKLNSGSHPPKNNSKYCSFCHKTNHTLEFCYQKHGFPNANKGSGSTNAVNSEGVPESQGSSAISQIGLTQEQYVHLVSLLQQSSLIIPAPPITSANTNHIISEPSYAALWHFRLGHLSNQRLSQMHHLYPDIHVDNKFICDICHFAKQRKLPYNSSTSIASSNFELLYLDIWGPLAKVSIHGQRYFLTIVDDHSRFLWTILFKNKSEVPSHIQHFIYLIQNKHKVTPKIIRSDNGHVFLLSAFYASQGIIHQRSCVETPQHNVFLINRVPTLVLENKSPYQVLYKTLPDINSFKVFGCLCYASTLQSHRTKLQSRARKSVFLGYKSGYKGSFLYDLNTKEIFMSRNVTFHESILPYNSTNTHFSSNWQYFTPSHTQTPFVDVPVPSTFPSSPIITPSSPLPLRTSSRTRHTLAYLHDY</sequence>
<dbReference type="EMBL" id="AC147431">
    <property type="protein sequence ID" value="ABE88096.1"/>
    <property type="molecule type" value="Genomic_DNA"/>
</dbReference>
<evidence type="ECO:0000313" key="2">
    <source>
        <dbReference type="EMBL" id="ABE88096.1"/>
    </source>
</evidence>
<dbReference type="InterPro" id="IPR039537">
    <property type="entry name" value="Retrotran_Ty1/copia-like"/>
</dbReference>
<dbReference type="InterPro" id="IPR025724">
    <property type="entry name" value="GAG-pre-integrase_dom"/>
</dbReference>
<accession>Q1S5L0</accession>
<dbReference type="PANTHER" id="PTHR42648">
    <property type="entry name" value="TRANSPOSASE, PUTATIVE-RELATED"/>
    <property type="match status" value="1"/>
</dbReference>
<gene>
    <name evidence="2" type="ORF">MtrDRAFT_AC147431g42v2</name>
</gene>
<protein>
    <submittedName>
        <fullName evidence="2">Integrase, catalytic region</fullName>
    </submittedName>
</protein>
<dbReference type="InterPro" id="IPR057670">
    <property type="entry name" value="SH3_retrovirus"/>
</dbReference>
<dbReference type="Gene3D" id="3.30.420.10">
    <property type="entry name" value="Ribonuclease H-like superfamily/Ribonuclease H"/>
    <property type="match status" value="1"/>
</dbReference>
<name>Q1S5L0_MEDTR</name>
<dbReference type="Pfam" id="PF25597">
    <property type="entry name" value="SH3_retrovirus"/>
    <property type="match status" value="1"/>
</dbReference>
<dbReference type="GO" id="GO:0015074">
    <property type="term" value="P:DNA integration"/>
    <property type="evidence" value="ECO:0007669"/>
    <property type="project" value="InterPro"/>
</dbReference>
<dbReference type="PANTHER" id="PTHR42648:SF31">
    <property type="entry name" value="RNA-DIRECTED DNA POLYMERASE"/>
    <property type="match status" value="1"/>
</dbReference>
<dbReference type="GO" id="GO:0003676">
    <property type="term" value="F:nucleic acid binding"/>
    <property type="evidence" value="ECO:0007669"/>
    <property type="project" value="InterPro"/>
</dbReference>
<organism evidence="2">
    <name type="scientific">Medicago truncatula</name>
    <name type="common">Barrel medic</name>
    <name type="synonym">Medicago tribuloides</name>
    <dbReference type="NCBI Taxonomy" id="3880"/>
    <lineage>
        <taxon>Eukaryota</taxon>
        <taxon>Viridiplantae</taxon>
        <taxon>Streptophyta</taxon>
        <taxon>Embryophyta</taxon>
        <taxon>Tracheophyta</taxon>
        <taxon>Spermatophyta</taxon>
        <taxon>Magnoliopsida</taxon>
        <taxon>eudicotyledons</taxon>
        <taxon>Gunneridae</taxon>
        <taxon>Pentapetalae</taxon>
        <taxon>rosids</taxon>
        <taxon>fabids</taxon>
        <taxon>Fabales</taxon>
        <taxon>Fabaceae</taxon>
        <taxon>Papilionoideae</taxon>
        <taxon>50 kb inversion clade</taxon>
        <taxon>NPAAA clade</taxon>
        <taxon>Hologalegina</taxon>
        <taxon>IRL clade</taxon>
        <taxon>Trifolieae</taxon>
        <taxon>Medicago</taxon>
    </lineage>
</organism>
<reference evidence="2" key="1">
    <citation type="submission" date="2006-03" db="EMBL/GenBank/DDBJ databases">
        <authorList>
            <person name="Qin B."/>
            <person name="Lin S."/>
            <person name="Roe B.A."/>
        </authorList>
    </citation>
    <scope>NUCLEOTIDE SEQUENCE</scope>
</reference>
<dbReference type="AlphaFoldDB" id="Q1S5L0"/>
<proteinExistence type="predicted"/>
<reference evidence="2" key="2">
    <citation type="submission" date="2006-04" db="EMBL/GenBank/DDBJ databases">
        <authorList>
            <consortium name="The International Medicago Genome Annotation Group"/>
        </authorList>
    </citation>
    <scope>NUCLEOTIDE SEQUENCE</scope>
</reference>
<feature type="domain" description="Integrase catalytic" evidence="1">
    <location>
        <begin position="334"/>
        <end position="429"/>
    </location>
</feature>
<dbReference type="SUPFAM" id="SSF53098">
    <property type="entry name" value="Ribonuclease H-like"/>
    <property type="match status" value="1"/>
</dbReference>
<dbReference type="PROSITE" id="PS50994">
    <property type="entry name" value="INTEGRASE"/>
    <property type="match status" value="1"/>
</dbReference>
<evidence type="ECO:0000259" key="1">
    <source>
        <dbReference type="PROSITE" id="PS50994"/>
    </source>
</evidence>
<dbReference type="Pfam" id="PF13976">
    <property type="entry name" value="gag_pre-integrs"/>
    <property type="match status" value="1"/>
</dbReference>